<dbReference type="OrthoDB" id="997517at2"/>
<dbReference type="InterPro" id="IPR025348">
    <property type="entry name" value="DUF4252"/>
</dbReference>
<evidence type="ECO:0000313" key="2">
    <source>
        <dbReference type="EMBL" id="TDS56545.1"/>
    </source>
</evidence>
<dbReference type="EMBL" id="SOAG01000020">
    <property type="protein sequence ID" value="TDS56545.1"/>
    <property type="molecule type" value="Genomic_DNA"/>
</dbReference>
<sequence>MKKIVITFICLAFFSQYSMAHDLDRLLKKAAQAENVESVKIGGLLLWMGKMIETTNDIPDSTKNINKIEVYDLSDCKADVKQEISREINNLKSDRNYETLIQVREKGKNVKILTKRKKDSIKELLILVSDNDEPVIVRLQGNIKQKDLTALVNKYGK</sequence>
<dbReference type="RefSeq" id="WP_133713056.1">
    <property type="nucleotide sequence ID" value="NZ_SOAG01000020.1"/>
</dbReference>
<dbReference type="AlphaFoldDB" id="A0A4R7EW99"/>
<evidence type="ECO:0000256" key="1">
    <source>
        <dbReference type="SAM" id="SignalP"/>
    </source>
</evidence>
<comment type="caution">
    <text evidence="2">The sequence shown here is derived from an EMBL/GenBank/DDBJ whole genome shotgun (WGS) entry which is preliminary data.</text>
</comment>
<accession>A0A4R7EW99</accession>
<gene>
    <name evidence="2" type="ORF">C8P70_12042</name>
</gene>
<keyword evidence="1" id="KW-0732">Signal</keyword>
<proteinExistence type="predicted"/>
<reference evidence="2 3" key="1">
    <citation type="submission" date="2019-03" db="EMBL/GenBank/DDBJ databases">
        <title>Genomic Encyclopedia of Archaeal and Bacterial Type Strains, Phase II (KMG-II): from individual species to whole genera.</title>
        <authorList>
            <person name="Goeker M."/>
        </authorList>
    </citation>
    <scope>NUCLEOTIDE SEQUENCE [LARGE SCALE GENOMIC DNA]</scope>
    <source>
        <strain evidence="2 3">DSM 28213</strain>
    </source>
</reference>
<protein>
    <submittedName>
        <fullName evidence="2">Uncharacterized protein DUF4252</fullName>
    </submittedName>
</protein>
<dbReference type="Proteomes" id="UP000295215">
    <property type="component" value="Unassembled WGS sequence"/>
</dbReference>
<feature type="chain" id="PRO_5020888734" evidence="1">
    <location>
        <begin position="21"/>
        <end position="157"/>
    </location>
</feature>
<feature type="signal peptide" evidence="1">
    <location>
        <begin position="1"/>
        <end position="20"/>
    </location>
</feature>
<name>A0A4R7EW99_9FLAO</name>
<organism evidence="2 3">
    <name type="scientific">Myroides indicus</name>
    <dbReference type="NCBI Taxonomy" id="1323422"/>
    <lineage>
        <taxon>Bacteria</taxon>
        <taxon>Pseudomonadati</taxon>
        <taxon>Bacteroidota</taxon>
        <taxon>Flavobacteriia</taxon>
        <taxon>Flavobacteriales</taxon>
        <taxon>Flavobacteriaceae</taxon>
        <taxon>Myroides</taxon>
    </lineage>
</organism>
<evidence type="ECO:0000313" key="3">
    <source>
        <dbReference type="Proteomes" id="UP000295215"/>
    </source>
</evidence>
<keyword evidence="3" id="KW-1185">Reference proteome</keyword>
<dbReference type="Pfam" id="PF14060">
    <property type="entry name" value="DUF4252"/>
    <property type="match status" value="1"/>
</dbReference>